<dbReference type="Pfam" id="PF14406">
    <property type="entry name" value="Bacteroid_pep"/>
    <property type="match status" value="1"/>
</dbReference>
<keyword evidence="2" id="KW-1185">Reference proteome</keyword>
<name>A0ABV0C1N7_9SPHI</name>
<dbReference type="InterPro" id="IPR026437">
    <property type="entry name" value="CxxCx5CxxC_targ"/>
</dbReference>
<dbReference type="EMBL" id="JBDJNQ010000026">
    <property type="protein sequence ID" value="MEN5380755.1"/>
    <property type="molecule type" value="Genomic_DNA"/>
</dbReference>
<sequence>MKKLSGMKSFSSLENNKLDETALEMLQGGRRSIGASVVYSNFLNAQGQQDIDTYDQYGAFAGRIWDNSSDCSEANTW</sequence>
<comment type="caution">
    <text evidence="1">The sequence shown here is derived from an EMBL/GenBank/DDBJ whole genome shotgun (WGS) entry which is preliminary data.</text>
</comment>
<dbReference type="RefSeq" id="WP_132767738.1">
    <property type="nucleotide sequence ID" value="NZ_JAOQNK010000001.1"/>
</dbReference>
<dbReference type="Proteomes" id="UP001409291">
    <property type="component" value="Unassembled WGS sequence"/>
</dbReference>
<dbReference type="NCBIfam" id="TIGR04139">
    <property type="entry name" value="CxxCx5CxxC_targ"/>
    <property type="match status" value="1"/>
</dbReference>
<organism evidence="1 2">
    <name type="scientific">Sphingobacterium kitahiroshimense</name>
    <dbReference type="NCBI Taxonomy" id="470446"/>
    <lineage>
        <taxon>Bacteria</taxon>
        <taxon>Pseudomonadati</taxon>
        <taxon>Bacteroidota</taxon>
        <taxon>Sphingobacteriia</taxon>
        <taxon>Sphingobacteriales</taxon>
        <taxon>Sphingobacteriaceae</taxon>
        <taxon>Sphingobacterium</taxon>
    </lineage>
</organism>
<accession>A0ABV0C1N7</accession>
<gene>
    <name evidence="1" type="ORF">ABE541_26065</name>
</gene>
<reference evidence="1 2" key="1">
    <citation type="submission" date="2024-04" db="EMBL/GenBank/DDBJ databases">
        <title>WGS of bacteria from Torrens River.</title>
        <authorList>
            <person name="Wyrsch E.R."/>
            <person name="Drigo B."/>
        </authorList>
    </citation>
    <scope>NUCLEOTIDE SEQUENCE [LARGE SCALE GENOMIC DNA]</scope>
    <source>
        <strain evidence="1 2">TWI391</strain>
    </source>
</reference>
<evidence type="ECO:0000313" key="2">
    <source>
        <dbReference type="Proteomes" id="UP001409291"/>
    </source>
</evidence>
<proteinExistence type="predicted"/>
<dbReference type="InterPro" id="IPR025842">
    <property type="entry name" value="Bacteroid_pep"/>
</dbReference>
<protein>
    <submittedName>
        <fullName evidence="1">TIGR04139 family peptide modification target</fullName>
    </submittedName>
</protein>
<evidence type="ECO:0000313" key="1">
    <source>
        <dbReference type="EMBL" id="MEN5380755.1"/>
    </source>
</evidence>